<dbReference type="EMBL" id="SEWG01000003">
    <property type="protein sequence ID" value="RYU90578.1"/>
    <property type="molecule type" value="Genomic_DNA"/>
</dbReference>
<protein>
    <submittedName>
        <fullName evidence="1">Uncharacterized protein</fullName>
    </submittedName>
</protein>
<dbReference type="Proteomes" id="UP000293331">
    <property type="component" value="Unassembled WGS sequence"/>
</dbReference>
<comment type="caution">
    <text evidence="1">The sequence shown here is derived from an EMBL/GenBank/DDBJ whole genome shotgun (WGS) entry which is preliminary data.</text>
</comment>
<name>A0A4Q5LLP6_9SPHI</name>
<keyword evidence="2" id="KW-1185">Reference proteome</keyword>
<evidence type="ECO:0000313" key="1">
    <source>
        <dbReference type="EMBL" id="RYU90578.1"/>
    </source>
</evidence>
<organism evidence="1 2">
    <name type="scientific">Mucilaginibacter terrigena</name>
    <dbReference type="NCBI Taxonomy" id="2492395"/>
    <lineage>
        <taxon>Bacteria</taxon>
        <taxon>Pseudomonadati</taxon>
        <taxon>Bacteroidota</taxon>
        <taxon>Sphingobacteriia</taxon>
        <taxon>Sphingobacteriales</taxon>
        <taxon>Sphingobacteriaceae</taxon>
        <taxon>Mucilaginibacter</taxon>
    </lineage>
</organism>
<proteinExistence type="predicted"/>
<gene>
    <name evidence="1" type="ORF">EWM62_07955</name>
</gene>
<accession>A0A4Q5LLP6</accession>
<evidence type="ECO:0000313" key="2">
    <source>
        <dbReference type="Proteomes" id="UP000293331"/>
    </source>
</evidence>
<dbReference type="RefSeq" id="WP_129876138.1">
    <property type="nucleotide sequence ID" value="NZ_SEWG01000003.1"/>
</dbReference>
<reference evidence="1 2" key="1">
    <citation type="submission" date="2019-02" db="EMBL/GenBank/DDBJ databases">
        <title>Bacterial novel species Mucilaginibacter sp. 17JY9-4 isolated from soil.</title>
        <authorList>
            <person name="Jung H.-Y."/>
        </authorList>
    </citation>
    <scope>NUCLEOTIDE SEQUENCE [LARGE SCALE GENOMIC DNA]</scope>
    <source>
        <strain evidence="1 2">17JY9-4</strain>
    </source>
</reference>
<sequence length="132" mass="15516">MIISKLKIPVFGIVLFTCVLLTTKVNSSACEQQAVIEQKQIQGLWKAFKDEFRFDGTENTMNLFIPMIIEVKDSLLRRSNKNEFMGYQLKENMILWSRSGKIDTGIINKITKKEFTITWIDKANFTRYYYKK</sequence>
<dbReference type="AlphaFoldDB" id="A0A4Q5LLP6"/>